<dbReference type="RefSeq" id="XP_008028198.1">
    <property type="nucleotide sequence ID" value="XM_008030007.1"/>
</dbReference>
<dbReference type="EMBL" id="KB908814">
    <property type="protein sequence ID" value="EOA83711.1"/>
    <property type="molecule type" value="Genomic_DNA"/>
</dbReference>
<feature type="non-terminal residue" evidence="2">
    <location>
        <position position="239"/>
    </location>
</feature>
<name>R0IF70_EXST2</name>
<gene>
    <name evidence="2" type="ORF">SETTUDRAFT_79397</name>
</gene>
<keyword evidence="3" id="KW-1185">Reference proteome</keyword>
<evidence type="ECO:0000313" key="3">
    <source>
        <dbReference type="Proteomes" id="UP000016935"/>
    </source>
</evidence>
<organism evidence="2 3">
    <name type="scientific">Exserohilum turcicum (strain 28A)</name>
    <name type="common">Northern leaf blight fungus</name>
    <name type="synonym">Setosphaeria turcica</name>
    <dbReference type="NCBI Taxonomy" id="671987"/>
    <lineage>
        <taxon>Eukaryota</taxon>
        <taxon>Fungi</taxon>
        <taxon>Dikarya</taxon>
        <taxon>Ascomycota</taxon>
        <taxon>Pezizomycotina</taxon>
        <taxon>Dothideomycetes</taxon>
        <taxon>Pleosporomycetidae</taxon>
        <taxon>Pleosporales</taxon>
        <taxon>Pleosporineae</taxon>
        <taxon>Pleosporaceae</taxon>
        <taxon>Exserohilum</taxon>
    </lineage>
</organism>
<accession>R0IF70</accession>
<reference evidence="2 3" key="1">
    <citation type="journal article" date="2012" name="PLoS Pathog.">
        <title>Diverse lifestyles and strategies of plant pathogenesis encoded in the genomes of eighteen Dothideomycetes fungi.</title>
        <authorList>
            <person name="Ohm R.A."/>
            <person name="Feau N."/>
            <person name="Henrissat B."/>
            <person name="Schoch C.L."/>
            <person name="Horwitz B.A."/>
            <person name="Barry K.W."/>
            <person name="Condon B.J."/>
            <person name="Copeland A.C."/>
            <person name="Dhillon B."/>
            <person name="Glaser F."/>
            <person name="Hesse C.N."/>
            <person name="Kosti I."/>
            <person name="LaButti K."/>
            <person name="Lindquist E.A."/>
            <person name="Lucas S."/>
            <person name="Salamov A.A."/>
            <person name="Bradshaw R.E."/>
            <person name="Ciuffetti L."/>
            <person name="Hamelin R.C."/>
            <person name="Kema G.H.J."/>
            <person name="Lawrence C."/>
            <person name="Scott J.A."/>
            <person name="Spatafora J.W."/>
            <person name="Turgeon B.G."/>
            <person name="de Wit P.J.G.M."/>
            <person name="Zhong S."/>
            <person name="Goodwin S.B."/>
            <person name="Grigoriev I.V."/>
        </authorList>
    </citation>
    <scope>NUCLEOTIDE SEQUENCE [LARGE SCALE GENOMIC DNA]</scope>
    <source>
        <strain evidence="3">28A</strain>
    </source>
</reference>
<dbReference type="eggNOG" id="ENOG502RGG6">
    <property type="taxonomic scope" value="Eukaryota"/>
</dbReference>
<evidence type="ECO:0000313" key="2">
    <source>
        <dbReference type="EMBL" id="EOA83711.1"/>
    </source>
</evidence>
<protein>
    <recommendedName>
        <fullName evidence="1">Retrotransposon Copia-like N-terminal domain-containing protein</fullName>
    </recommendedName>
</protein>
<dbReference type="GeneID" id="19405424"/>
<feature type="domain" description="Retrotransposon Copia-like N-terminal" evidence="1">
    <location>
        <begin position="10"/>
        <end position="51"/>
    </location>
</feature>
<dbReference type="OrthoDB" id="3883943at2759"/>
<dbReference type="HOGENOM" id="CLU_1017604_0_0_1"/>
<reference evidence="2 3" key="2">
    <citation type="journal article" date="2013" name="PLoS Genet.">
        <title>Comparative genome structure, secondary metabolite, and effector coding capacity across Cochliobolus pathogens.</title>
        <authorList>
            <person name="Condon B.J."/>
            <person name="Leng Y."/>
            <person name="Wu D."/>
            <person name="Bushley K.E."/>
            <person name="Ohm R.A."/>
            <person name="Otillar R."/>
            <person name="Martin J."/>
            <person name="Schackwitz W."/>
            <person name="Grimwood J."/>
            <person name="MohdZainudin N."/>
            <person name="Xue C."/>
            <person name="Wang R."/>
            <person name="Manning V.A."/>
            <person name="Dhillon B."/>
            <person name="Tu Z.J."/>
            <person name="Steffenson B.J."/>
            <person name="Salamov A."/>
            <person name="Sun H."/>
            <person name="Lowry S."/>
            <person name="LaButti K."/>
            <person name="Han J."/>
            <person name="Copeland A."/>
            <person name="Lindquist E."/>
            <person name="Barry K."/>
            <person name="Schmutz J."/>
            <person name="Baker S.E."/>
            <person name="Ciuffetti L.M."/>
            <person name="Grigoriev I.V."/>
            <person name="Zhong S."/>
            <person name="Turgeon B.G."/>
        </authorList>
    </citation>
    <scope>NUCLEOTIDE SEQUENCE [LARGE SCALE GENOMIC DNA]</scope>
    <source>
        <strain evidence="3">28A</strain>
    </source>
</reference>
<dbReference type="Pfam" id="PF14244">
    <property type="entry name" value="Retrotran_gag_3"/>
    <property type="match status" value="1"/>
</dbReference>
<dbReference type="Proteomes" id="UP000016935">
    <property type="component" value="Unassembled WGS sequence"/>
</dbReference>
<evidence type="ECO:0000259" key="1">
    <source>
        <dbReference type="Pfam" id="PF14244"/>
    </source>
</evidence>
<sequence length="239" mass="27304">MQPPTSPRLPGVPLLALDATGSEYSRWKRSVRFALAQKDTWKYCNGACPMPMPKERSASASCEEEINDPQPTLLGERRAWMRQDREVKLDIFLSLAEEVMEDLFDVGQPLPPTKYTAKQILEALDERFLVFEFEGYHHAFCHFLNLHLDQFASLEDFNIEFMTVLEDLLDYGQPLSNAQACSAYFSKLRCTENPWVAKKISEWDAKSSAFLIRDIMDEAVLYSNANPLASMAPQNCHVK</sequence>
<proteinExistence type="predicted"/>
<dbReference type="STRING" id="671987.R0IF70"/>
<dbReference type="AlphaFoldDB" id="R0IF70"/>
<dbReference type="InterPro" id="IPR029472">
    <property type="entry name" value="Copia-like_N"/>
</dbReference>